<evidence type="ECO:0000256" key="8">
    <source>
        <dbReference type="ARBA" id="ARBA00022723"/>
    </source>
</evidence>
<dbReference type="PANTHER" id="PTHR30365">
    <property type="entry name" value="CYTOCHROME D UBIQUINOL OXIDASE"/>
    <property type="match status" value="1"/>
</dbReference>
<feature type="transmembrane region" description="Helical" evidence="13">
    <location>
        <begin position="187"/>
        <end position="211"/>
    </location>
</feature>
<comment type="subcellular location">
    <subcellularLocation>
        <location evidence="1">Cell inner membrane</location>
        <topology evidence="1">Multi-pass membrane protein</topology>
    </subcellularLocation>
</comment>
<dbReference type="GO" id="GO:0009055">
    <property type="term" value="F:electron transfer activity"/>
    <property type="evidence" value="ECO:0007669"/>
    <property type="project" value="UniProtKB-UniRule"/>
</dbReference>
<feature type="transmembrane region" description="Helical" evidence="13">
    <location>
        <begin position="326"/>
        <end position="347"/>
    </location>
</feature>
<keyword evidence="3 13" id="KW-0813">Transport</keyword>
<dbReference type="RefSeq" id="WP_103925007.1">
    <property type="nucleotide sequence ID" value="NZ_FNVR01000012.1"/>
</dbReference>
<evidence type="ECO:0000256" key="5">
    <source>
        <dbReference type="ARBA" id="ARBA00022519"/>
    </source>
</evidence>
<feature type="transmembrane region" description="Helical" evidence="13">
    <location>
        <begin position="128"/>
        <end position="147"/>
    </location>
</feature>
<evidence type="ECO:0000256" key="13">
    <source>
        <dbReference type="PIRNR" id="PIRNR006446"/>
    </source>
</evidence>
<keyword evidence="10 13" id="KW-1133">Transmembrane helix</keyword>
<gene>
    <name evidence="14" type="ORF">SAMN03080598_02346</name>
</gene>
<evidence type="ECO:0000256" key="7">
    <source>
        <dbReference type="ARBA" id="ARBA00022692"/>
    </source>
</evidence>
<comment type="similarity">
    <text evidence="2 13">Belongs to the cytochrome ubiquinol oxidase subunit 1 family.</text>
</comment>
<dbReference type="PANTHER" id="PTHR30365:SF0">
    <property type="entry name" value="CYTOCHROME BD-I UBIQUINOL OXIDASE SUBUNIT 1"/>
    <property type="match status" value="1"/>
</dbReference>
<dbReference type="OrthoDB" id="9807042at2"/>
<evidence type="ECO:0000256" key="9">
    <source>
        <dbReference type="ARBA" id="ARBA00022982"/>
    </source>
</evidence>
<dbReference type="PIRSF" id="PIRSF006446">
    <property type="entry name" value="Cyt_quinol_oxidase_1"/>
    <property type="match status" value="1"/>
</dbReference>
<keyword evidence="4 13" id="KW-1003">Cell membrane</keyword>
<dbReference type="EMBL" id="FNVR01000012">
    <property type="protein sequence ID" value="SEG06584.1"/>
    <property type="molecule type" value="Genomic_DNA"/>
</dbReference>
<name>A0A1H5X473_9BACT</name>
<proteinExistence type="inferred from homology"/>
<evidence type="ECO:0000256" key="12">
    <source>
        <dbReference type="ARBA" id="ARBA00023136"/>
    </source>
</evidence>
<keyword evidence="7 13" id="KW-0812">Transmembrane</keyword>
<dbReference type="InterPro" id="IPR002585">
    <property type="entry name" value="Cyt-d_ubiquinol_oxidase_su_1"/>
</dbReference>
<keyword evidence="8 13" id="KW-0479">Metal-binding</keyword>
<reference evidence="15" key="1">
    <citation type="submission" date="2016-10" db="EMBL/GenBank/DDBJ databases">
        <authorList>
            <person name="Varghese N."/>
            <person name="Submissions S."/>
        </authorList>
    </citation>
    <scope>NUCLEOTIDE SEQUENCE [LARGE SCALE GENOMIC DNA]</scope>
    <source>
        <strain evidence="15">DSM 17298</strain>
    </source>
</reference>
<sequence>MNWDVETLSRIQFAFTIMFHYIFPPFSIGLGLLLVIYESLFLITKKKIYEKITRFWIKIFAANFSVGVASGIVMEFEFGTNWSTYARFVGDIFGSPLAAEGIFAFFLESGFLAILLFGWHRVKPGMHLFATIMVAAGSILSGFWIVVANSWQQTPVAYDIVVDYGIRRAVITDFWAMVFNPSAMVRFTHVIIGAWIQGAFLVMSVSAYYLVKKINVEFAQKSFAIALGVAAVSSLAQPFIGHEHAKIVSEWQPAKLAAFEGLYETQTKAPLYLFGWTDPDTRETSGVAIPGMLSFLVHGDFDGEVKGLEEFPEEDWPAVNGVFQSYHLMVALGMLFIGVTLLSLFLLWRKQLFTPKWSWLMKLYIPAVALPVLANQLGWVSAERGRQPWIVQGLLRTSEGISKSISAPEVMISLVLFVLVYILLFFVWLYVLDREIKHGPEHLSTGVEAGYHKKSERMDVIKPH</sequence>
<keyword evidence="11 13" id="KW-0408">Iron</keyword>
<evidence type="ECO:0000256" key="11">
    <source>
        <dbReference type="ARBA" id="ARBA00023004"/>
    </source>
</evidence>
<protein>
    <submittedName>
        <fullName evidence="14">Cytochrome bd-I ubiquinol oxidase subunit 1 apoprotein</fullName>
    </submittedName>
</protein>
<keyword evidence="15" id="KW-1185">Reference proteome</keyword>
<feature type="transmembrane region" description="Helical" evidence="13">
    <location>
        <begin position="55"/>
        <end position="73"/>
    </location>
</feature>
<feature type="transmembrane region" description="Helical" evidence="13">
    <location>
        <begin position="20"/>
        <end position="43"/>
    </location>
</feature>
<keyword evidence="6 13" id="KW-0349">Heme</keyword>
<dbReference type="GO" id="GO:0016682">
    <property type="term" value="F:oxidoreductase activity, acting on diphenols and related substances as donors, oxygen as acceptor"/>
    <property type="evidence" value="ECO:0007669"/>
    <property type="project" value="TreeGrafter"/>
</dbReference>
<dbReference type="AlphaFoldDB" id="A0A1H5X473"/>
<feature type="transmembrane region" description="Helical" evidence="13">
    <location>
        <begin position="359"/>
        <end position="379"/>
    </location>
</feature>
<keyword evidence="5" id="KW-0997">Cell inner membrane</keyword>
<evidence type="ECO:0000313" key="14">
    <source>
        <dbReference type="EMBL" id="SEG06584.1"/>
    </source>
</evidence>
<dbReference type="Pfam" id="PF01654">
    <property type="entry name" value="Cyt_bd_oxida_I"/>
    <property type="match status" value="1"/>
</dbReference>
<evidence type="ECO:0000256" key="4">
    <source>
        <dbReference type="ARBA" id="ARBA00022475"/>
    </source>
</evidence>
<feature type="transmembrane region" description="Helical" evidence="13">
    <location>
        <begin position="93"/>
        <end position="116"/>
    </location>
</feature>
<dbReference type="STRING" id="1120964.GCA_001313265_01933"/>
<keyword evidence="9 13" id="KW-0249">Electron transport</keyword>
<keyword evidence="12 13" id="KW-0472">Membrane</keyword>
<dbReference type="GO" id="GO:0046872">
    <property type="term" value="F:metal ion binding"/>
    <property type="evidence" value="ECO:0007669"/>
    <property type="project" value="UniProtKB-UniRule"/>
</dbReference>
<dbReference type="GO" id="GO:0070069">
    <property type="term" value="C:cytochrome complex"/>
    <property type="evidence" value="ECO:0007669"/>
    <property type="project" value="UniProtKB-UniRule"/>
</dbReference>
<evidence type="ECO:0000256" key="10">
    <source>
        <dbReference type="ARBA" id="ARBA00022989"/>
    </source>
</evidence>
<dbReference type="GO" id="GO:0020037">
    <property type="term" value="F:heme binding"/>
    <property type="evidence" value="ECO:0007669"/>
    <property type="project" value="TreeGrafter"/>
</dbReference>
<feature type="transmembrane region" description="Helical" evidence="13">
    <location>
        <begin position="410"/>
        <end position="432"/>
    </location>
</feature>
<evidence type="ECO:0000256" key="2">
    <source>
        <dbReference type="ARBA" id="ARBA00009819"/>
    </source>
</evidence>
<feature type="transmembrane region" description="Helical" evidence="13">
    <location>
        <begin position="223"/>
        <end position="240"/>
    </location>
</feature>
<evidence type="ECO:0000256" key="3">
    <source>
        <dbReference type="ARBA" id="ARBA00022448"/>
    </source>
</evidence>
<organism evidence="14 15">
    <name type="scientific">Algoriphagus boritolerans DSM 17298 = JCM 18970</name>
    <dbReference type="NCBI Taxonomy" id="1120964"/>
    <lineage>
        <taxon>Bacteria</taxon>
        <taxon>Pseudomonadati</taxon>
        <taxon>Bacteroidota</taxon>
        <taxon>Cytophagia</taxon>
        <taxon>Cytophagales</taxon>
        <taxon>Cyclobacteriaceae</taxon>
        <taxon>Algoriphagus</taxon>
    </lineage>
</organism>
<dbReference type="GO" id="GO:0005886">
    <property type="term" value="C:plasma membrane"/>
    <property type="evidence" value="ECO:0007669"/>
    <property type="project" value="UniProtKB-SubCell"/>
</dbReference>
<evidence type="ECO:0000313" key="15">
    <source>
        <dbReference type="Proteomes" id="UP000236736"/>
    </source>
</evidence>
<dbReference type="GO" id="GO:0019646">
    <property type="term" value="P:aerobic electron transport chain"/>
    <property type="evidence" value="ECO:0007669"/>
    <property type="project" value="InterPro"/>
</dbReference>
<evidence type="ECO:0000256" key="6">
    <source>
        <dbReference type="ARBA" id="ARBA00022617"/>
    </source>
</evidence>
<accession>A0A1H5X473</accession>
<dbReference type="Proteomes" id="UP000236736">
    <property type="component" value="Unassembled WGS sequence"/>
</dbReference>
<evidence type="ECO:0000256" key="1">
    <source>
        <dbReference type="ARBA" id="ARBA00004429"/>
    </source>
</evidence>